<gene>
    <name evidence="1" type="ORF">Bca52824_013763</name>
</gene>
<evidence type="ECO:0000313" key="2">
    <source>
        <dbReference type="Proteomes" id="UP000886595"/>
    </source>
</evidence>
<dbReference type="EMBL" id="JAAMPC010000003">
    <property type="protein sequence ID" value="KAG2320550.1"/>
    <property type="molecule type" value="Genomic_DNA"/>
</dbReference>
<organism evidence="1 2">
    <name type="scientific">Brassica carinata</name>
    <name type="common">Ethiopian mustard</name>
    <name type="synonym">Abyssinian cabbage</name>
    <dbReference type="NCBI Taxonomy" id="52824"/>
    <lineage>
        <taxon>Eukaryota</taxon>
        <taxon>Viridiplantae</taxon>
        <taxon>Streptophyta</taxon>
        <taxon>Embryophyta</taxon>
        <taxon>Tracheophyta</taxon>
        <taxon>Spermatophyta</taxon>
        <taxon>Magnoliopsida</taxon>
        <taxon>eudicotyledons</taxon>
        <taxon>Gunneridae</taxon>
        <taxon>Pentapetalae</taxon>
        <taxon>rosids</taxon>
        <taxon>malvids</taxon>
        <taxon>Brassicales</taxon>
        <taxon>Brassicaceae</taxon>
        <taxon>Brassiceae</taxon>
        <taxon>Brassica</taxon>
    </lineage>
</organism>
<name>A0A8X7W1J0_BRACI</name>
<accession>A0A8X7W1J0</accession>
<comment type="caution">
    <text evidence="1">The sequence shown here is derived from an EMBL/GenBank/DDBJ whole genome shotgun (WGS) entry which is preliminary data.</text>
</comment>
<protein>
    <submittedName>
        <fullName evidence="1">Uncharacterized protein</fullName>
    </submittedName>
</protein>
<keyword evidence="2" id="KW-1185">Reference proteome</keyword>
<reference evidence="1 2" key="1">
    <citation type="submission" date="2020-02" db="EMBL/GenBank/DDBJ databases">
        <authorList>
            <person name="Ma Q."/>
            <person name="Huang Y."/>
            <person name="Song X."/>
            <person name="Pei D."/>
        </authorList>
    </citation>
    <scope>NUCLEOTIDE SEQUENCE [LARGE SCALE GENOMIC DNA]</scope>
    <source>
        <strain evidence="1">Sxm20200214</strain>
        <tissue evidence="1">Leaf</tissue>
    </source>
</reference>
<sequence>MVVSHHLSPVGFGLELKNHSLVLIGGVRGRLVWTAGALRESAAFKLHVRGGKFGGFPSQYWGLVLSSFERMSPFFLFSGTLPQVKTATTQSDLCLILGENAMAFDLVSSGMKYAMAFTQICFHVNKAYEHEETIKN</sequence>
<dbReference type="Proteomes" id="UP000886595">
    <property type="component" value="Unassembled WGS sequence"/>
</dbReference>
<dbReference type="AlphaFoldDB" id="A0A8X7W1J0"/>
<evidence type="ECO:0000313" key="1">
    <source>
        <dbReference type="EMBL" id="KAG2320550.1"/>
    </source>
</evidence>
<proteinExistence type="predicted"/>